<dbReference type="RefSeq" id="WP_377340757.1">
    <property type="nucleotide sequence ID" value="NZ_JALBWS010000013.1"/>
</dbReference>
<reference evidence="4" key="1">
    <citation type="journal article" date="2019" name="Int. J. Syst. Evol. Microbiol.">
        <title>The Global Catalogue of Microorganisms (GCM) 10K type strain sequencing project: providing services to taxonomists for standard genome sequencing and annotation.</title>
        <authorList>
            <consortium name="The Broad Institute Genomics Platform"/>
            <consortium name="The Broad Institute Genome Sequencing Center for Infectious Disease"/>
            <person name="Wu L."/>
            <person name="Ma J."/>
        </authorList>
    </citation>
    <scope>NUCLEOTIDE SEQUENCE [LARGE SCALE GENOMIC DNA]</scope>
    <source>
        <strain evidence="4">KACC 12822</strain>
    </source>
</reference>
<evidence type="ECO:0000313" key="3">
    <source>
        <dbReference type="EMBL" id="MFC5440536.1"/>
    </source>
</evidence>
<feature type="signal peptide" evidence="2">
    <location>
        <begin position="1"/>
        <end position="21"/>
    </location>
</feature>
<keyword evidence="4" id="KW-1185">Reference proteome</keyword>
<comment type="caution">
    <text evidence="3">The sequence shown here is derived from an EMBL/GenBank/DDBJ whole genome shotgun (WGS) entry which is preliminary data.</text>
</comment>
<protein>
    <recommendedName>
        <fullName evidence="5">Secreted protein</fullName>
    </recommendedName>
</protein>
<evidence type="ECO:0000256" key="2">
    <source>
        <dbReference type="SAM" id="SignalP"/>
    </source>
</evidence>
<feature type="chain" id="PRO_5045888992" description="Secreted protein" evidence="2">
    <location>
        <begin position="22"/>
        <end position="149"/>
    </location>
</feature>
<evidence type="ECO:0000313" key="4">
    <source>
        <dbReference type="Proteomes" id="UP001596018"/>
    </source>
</evidence>
<dbReference type="Proteomes" id="UP001596018">
    <property type="component" value="Unassembled WGS sequence"/>
</dbReference>
<name>A0ABW0JXH5_9GAMM</name>
<feature type="region of interest" description="Disordered" evidence="1">
    <location>
        <begin position="26"/>
        <end position="91"/>
    </location>
</feature>
<feature type="region of interest" description="Disordered" evidence="1">
    <location>
        <begin position="125"/>
        <end position="149"/>
    </location>
</feature>
<evidence type="ECO:0008006" key="5">
    <source>
        <dbReference type="Google" id="ProtNLM"/>
    </source>
</evidence>
<accession>A0ABW0JXH5</accession>
<feature type="compositionally biased region" description="Basic and acidic residues" evidence="1">
    <location>
        <begin position="140"/>
        <end position="149"/>
    </location>
</feature>
<proteinExistence type="predicted"/>
<keyword evidence="2" id="KW-0732">Signal</keyword>
<organism evidence="3 4">
    <name type="scientific">Rhodanobacter ginsenosidimutans</name>
    <dbReference type="NCBI Taxonomy" id="490571"/>
    <lineage>
        <taxon>Bacteria</taxon>
        <taxon>Pseudomonadati</taxon>
        <taxon>Pseudomonadota</taxon>
        <taxon>Gammaproteobacteria</taxon>
        <taxon>Lysobacterales</taxon>
        <taxon>Rhodanobacteraceae</taxon>
        <taxon>Rhodanobacter</taxon>
    </lineage>
</organism>
<sequence>MNIKRLLVAAAASLLATTAWAQTTGKPLNLKLPPSDLPAASTTAPKPATPKTAGDAPGVYYGDTSGRMGNTEPVAEAPDCDDSTYNKPQVHGSVGTGIVTGSHMGTGNWNAGQVNVSQAFGSCDEPSGGISISVGGSRGHFPDYNRRGR</sequence>
<feature type="compositionally biased region" description="Low complexity" evidence="1">
    <location>
        <begin position="38"/>
        <end position="53"/>
    </location>
</feature>
<evidence type="ECO:0000256" key="1">
    <source>
        <dbReference type="SAM" id="MobiDB-lite"/>
    </source>
</evidence>
<dbReference type="EMBL" id="JBHSMM010000002">
    <property type="protein sequence ID" value="MFC5440536.1"/>
    <property type="molecule type" value="Genomic_DNA"/>
</dbReference>
<gene>
    <name evidence="3" type="ORF">ACFPK0_10975</name>
</gene>